<feature type="domain" description="Polysaccharide pyruvyl transferase" evidence="1">
    <location>
        <begin position="27"/>
        <end position="57"/>
    </location>
</feature>
<keyword evidence="3" id="KW-1185">Reference proteome</keyword>
<dbReference type="InterPro" id="IPR007345">
    <property type="entry name" value="Polysacch_pyruvyl_Trfase"/>
</dbReference>
<dbReference type="AlphaFoldDB" id="A0A1G9HIL1"/>
<evidence type="ECO:0000259" key="1">
    <source>
        <dbReference type="Pfam" id="PF04230"/>
    </source>
</evidence>
<gene>
    <name evidence="2" type="ORF">SAMN04487971_106197</name>
</gene>
<dbReference type="Pfam" id="PF04230">
    <property type="entry name" value="PS_pyruv_trans"/>
    <property type="match status" value="1"/>
</dbReference>
<name>A0A1G9HIL1_9RHOB</name>
<organism evidence="2 3">
    <name type="scientific">Paracoccus chinensis</name>
    <dbReference type="NCBI Taxonomy" id="525640"/>
    <lineage>
        <taxon>Bacteria</taxon>
        <taxon>Pseudomonadati</taxon>
        <taxon>Pseudomonadota</taxon>
        <taxon>Alphaproteobacteria</taxon>
        <taxon>Rhodobacterales</taxon>
        <taxon>Paracoccaceae</taxon>
        <taxon>Paracoccus</taxon>
    </lineage>
</organism>
<dbReference type="STRING" id="525640.SAMN04487971_106197"/>
<protein>
    <submittedName>
        <fullName evidence="2">Polysaccharide pyruvyl transferase</fullName>
    </submittedName>
</protein>
<dbReference type="Proteomes" id="UP000199555">
    <property type="component" value="Unassembled WGS sequence"/>
</dbReference>
<reference evidence="3" key="1">
    <citation type="submission" date="2016-10" db="EMBL/GenBank/DDBJ databases">
        <authorList>
            <person name="Varghese N."/>
            <person name="Submissions S."/>
        </authorList>
    </citation>
    <scope>NUCLEOTIDE SEQUENCE [LARGE SCALE GENOMIC DNA]</scope>
    <source>
        <strain evidence="3">CGMCC 1.7655</strain>
    </source>
</reference>
<evidence type="ECO:0000313" key="3">
    <source>
        <dbReference type="Proteomes" id="UP000199555"/>
    </source>
</evidence>
<evidence type="ECO:0000313" key="2">
    <source>
        <dbReference type="EMBL" id="SDL12821.1"/>
    </source>
</evidence>
<dbReference type="GO" id="GO:0016740">
    <property type="term" value="F:transferase activity"/>
    <property type="evidence" value="ECO:0007669"/>
    <property type="project" value="UniProtKB-KW"/>
</dbReference>
<sequence>MPVPSWTHPGLAETNRLGLSNGAQVEAVCRRLDVMLTTRLHGMVLALKNGVPVIAIDPVAGGDKVTRQARLLGWNEVFEADLVTDEAVAAALERCLSEEGRARASLVKEAATRSLADFDAEFTAALKVPAQPELRADLVPAPGRVRALRKMFKAWKRRRRRMKAG</sequence>
<proteinExistence type="predicted"/>
<keyword evidence="2" id="KW-0808">Transferase</keyword>
<dbReference type="EMBL" id="FNGE01000006">
    <property type="protein sequence ID" value="SDL12821.1"/>
    <property type="molecule type" value="Genomic_DNA"/>
</dbReference>
<accession>A0A1G9HIL1</accession>